<protein>
    <submittedName>
        <fullName evidence="2">Uncharacterized protein</fullName>
    </submittedName>
</protein>
<evidence type="ECO:0000256" key="1">
    <source>
        <dbReference type="SAM" id="MobiDB-lite"/>
    </source>
</evidence>
<dbReference type="InterPro" id="IPR021827">
    <property type="entry name" value="Nup186/Nup192/Nup205"/>
</dbReference>
<dbReference type="AlphaFoldDB" id="A0A2Z6MP71"/>
<dbReference type="PANTHER" id="PTHR31344:SF15">
    <property type="entry name" value="EEIG1_EHBP1 PROTEIN AMINO-TERMINAL DOMAIN PROTEIN"/>
    <property type="match status" value="1"/>
</dbReference>
<dbReference type="EMBL" id="DF973209">
    <property type="protein sequence ID" value="GAU20127.1"/>
    <property type="molecule type" value="Genomic_DNA"/>
</dbReference>
<dbReference type="PANTHER" id="PTHR31344">
    <property type="entry name" value="NUCLEAR PORE COMPLEX PROTEIN NUP205"/>
    <property type="match status" value="1"/>
</dbReference>
<accession>A0A2Z6MP71</accession>
<dbReference type="OrthoDB" id="1742866at2759"/>
<dbReference type="Proteomes" id="UP000242715">
    <property type="component" value="Unassembled WGS sequence"/>
</dbReference>
<gene>
    <name evidence="2" type="ORF">TSUD_140270</name>
</gene>
<organism evidence="2 3">
    <name type="scientific">Trifolium subterraneum</name>
    <name type="common">Subterranean clover</name>
    <dbReference type="NCBI Taxonomy" id="3900"/>
    <lineage>
        <taxon>Eukaryota</taxon>
        <taxon>Viridiplantae</taxon>
        <taxon>Streptophyta</taxon>
        <taxon>Embryophyta</taxon>
        <taxon>Tracheophyta</taxon>
        <taxon>Spermatophyta</taxon>
        <taxon>Magnoliopsida</taxon>
        <taxon>eudicotyledons</taxon>
        <taxon>Gunneridae</taxon>
        <taxon>Pentapetalae</taxon>
        <taxon>rosids</taxon>
        <taxon>fabids</taxon>
        <taxon>Fabales</taxon>
        <taxon>Fabaceae</taxon>
        <taxon>Papilionoideae</taxon>
        <taxon>50 kb inversion clade</taxon>
        <taxon>NPAAA clade</taxon>
        <taxon>Hologalegina</taxon>
        <taxon>IRL clade</taxon>
        <taxon>Trifolieae</taxon>
        <taxon>Trifolium</taxon>
    </lineage>
</organism>
<reference evidence="3" key="1">
    <citation type="journal article" date="2017" name="Front. Plant Sci.">
        <title>Climate Clever Clovers: New Paradigm to Reduce the Environmental Footprint of Ruminants by Breeding Low Methanogenic Forages Utilizing Haplotype Variation.</title>
        <authorList>
            <person name="Kaur P."/>
            <person name="Appels R."/>
            <person name="Bayer P.E."/>
            <person name="Keeble-Gagnere G."/>
            <person name="Wang J."/>
            <person name="Hirakawa H."/>
            <person name="Shirasawa K."/>
            <person name="Vercoe P."/>
            <person name="Stefanova K."/>
            <person name="Durmic Z."/>
            <person name="Nichols P."/>
            <person name="Revell C."/>
            <person name="Isobe S.N."/>
            <person name="Edwards D."/>
            <person name="Erskine W."/>
        </authorList>
    </citation>
    <scope>NUCLEOTIDE SEQUENCE [LARGE SCALE GENOMIC DNA]</scope>
    <source>
        <strain evidence="3">cv. Daliak</strain>
    </source>
</reference>
<dbReference type="GO" id="GO:0005643">
    <property type="term" value="C:nuclear pore"/>
    <property type="evidence" value="ECO:0007669"/>
    <property type="project" value="InterPro"/>
</dbReference>
<feature type="compositionally biased region" description="Basic and acidic residues" evidence="1">
    <location>
        <begin position="27"/>
        <end position="41"/>
    </location>
</feature>
<feature type="region of interest" description="Disordered" evidence="1">
    <location>
        <begin position="1"/>
        <end position="41"/>
    </location>
</feature>
<sequence>MNMMNSSSSMDASSGFDSSSPSSVCENLDKNSRSRTRSNDSLDGKIDYLENKVKMLEEELREAASIEAALYSVVAEHGNSMSKVHAPARRLSRLYLHACRENVQGRKYGAAKSSVSGLVLVSKACGNDVPRLTFWLSNTIVLRTIISRNSNSSNHSGSNRRRKSEADGNGKISSSQKWKGGKTENTTLGYECFGNWDDPHVFISALEKVEAWIFSRIVESIWWQTLTPHMQHVDTNLINKEIDSASRKSYKRTSSSYDQDKGNLSLDIWKNAFKEACEKLCPIRAGGHECGCLPVLPKL</sequence>
<proteinExistence type="predicted"/>
<name>A0A2Z6MP71_TRISU</name>
<evidence type="ECO:0000313" key="3">
    <source>
        <dbReference type="Proteomes" id="UP000242715"/>
    </source>
</evidence>
<feature type="compositionally biased region" description="Low complexity" evidence="1">
    <location>
        <begin position="1"/>
        <end position="23"/>
    </location>
</feature>
<keyword evidence="3" id="KW-1185">Reference proteome</keyword>
<feature type="compositionally biased region" description="Polar residues" evidence="1">
    <location>
        <begin position="171"/>
        <end position="181"/>
    </location>
</feature>
<feature type="region of interest" description="Disordered" evidence="1">
    <location>
        <begin position="150"/>
        <end position="181"/>
    </location>
</feature>
<feature type="non-terminal residue" evidence="2">
    <location>
        <position position="299"/>
    </location>
</feature>
<evidence type="ECO:0000313" key="2">
    <source>
        <dbReference type="EMBL" id="GAU20127.1"/>
    </source>
</evidence>